<dbReference type="Gene3D" id="3.40.640.10">
    <property type="entry name" value="Type I PLP-dependent aspartate aminotransferase-like (Major domain)"/>
    <property type="match status" value="1"/>
</dbReference>
<dbReference type="SUPFAM" id="SSF53383">
    <property type="entry name" value="PLP-dependent transferases"/>
    <property type="match status" value="1"/>
</dbReference>
<keyword evidence="7" id="KW-1185">Reference proteome</keyword>
<evidence type="ECO:0000313" key="7">
    <source>
        <dbReference type="Proteomes" id="UP000277007"/>
    </source>
</evidence>
<evidence type="ECO:0000256" key="5">
    <source>
        <dbReference type="RuleBase" id="RU004508"/>
    </source>
</evidence>
<evidence type="ECO:0000313" key="6">
    <source>
        <dbReference type="EMBL" id="RTR13839.1"/>
    </source>
</evidence>
<proteinExistence type="inferred from homology"/>
<dbReference type="Pfam" id="PF01041">
    <property type="entry name" value="DegT_DnrJ_EryC1"/>
    <property type="match status" value="1"/>
</dbReference>
<evidence type="ECO:0000256" key="1">
    <source>
        <dbReference type="ARBA" id="ARBA00022898"/>
    </source>
</evidence>
<dbReference type="PIRSF" id="PIRSF000390">
    <property type="entry name" value="PLP_StrS"/>
    <property type="match status" value="1"/>
</dbReference>
<reference evidence="6 7" key="1">
    <citation type="submission" date="2018-12" db="EMBL/GenBank/DDBJ databases">
        <authorList>
            <person name="Yang Y."/>
        </authorList>
    </citation>
    <scope>NUCLEOTIDE SEQUENCE [LARGE SCALE GENOMIC DNA]</scope>
    <source>
        <strain evidence="6 7">L-25-5w-1</strain>
    </source>
</reference>
<comment type="caution">
    <text evidence="6">The sequence shown here is derived from an EMBL/GenBank/DDBJ whole genome shotgun (WGS) entry which is preliminary data.</text>
</comment>
<dbReference type="InterPro" id="IPR015421">
    <property type="entry name" value="PyrdxlP-dep_Trfase_major"/>
</dbReference>
<dbReference type="PANTHER" id="PTHR30244">
    <property type="entry name" value="TRANSAMINASE"/>
    <property type="match status" value="1"/>
</dbReference>
<sequence length="376" mass="39702">MSLDTVIPLVNLRRQYVALKDDIAAAIDAVLDSQHFIKGPAVRAFETAWLSALGASHGSGCSNGTSALSLALQGLGIGAGDEVITTAHTFIATAEAICHVGATPVFVDIDPASYTMDPAAVAAAVTPRTRAIMPVHLYGAAADMDALLGVADRHGLAVVEDAAQAHLGRWHGRALGTLGDAGTFSFYPGKNLGAYGDAGFVVARDRAVAEAIERLIDHGRQRDSKYLHDVVGQNQRMDDLQAAVLSVKLRHLDAWTATRRAHAARYDARLKPAGFKVIEPLAGSEPVYHLYVVEVADRDAAMEALRARGIGCGVHYPVPLHLQPAFAGSAARGALPKAERAADHVLSLPICGAITEDEVDRVCDAVLAVARPLDRE</sequence>
<evidence type="ECO:0000256" key="2">
    <source>
        <dbReference type="ARBA" id="ARBA00037999"/>
    </source>
</evidence>
<comment type="similarity">
    <text evidence="2 5">Belongs to the DegT/DnrJ/EryC1 family.</text>
</comment>
<dbReference type="Proteomes" id="UP000277007">
    <property type="component" value="Unassembled WGS sequence"/>
</dbReference>
<dbReference type="OrthoDB" id="9768668at2"/>
<dbReference type="PANTHER" id="PTHR30244:SF36">
    <property type="entry name" value="3-OXO-GLUCOSE-6-PHOSPHATE:GLUTAMATE AMINOTRANSFERASE"/>
    <property type="match status" value="1"/>
</dbReference>
<feature type="modified residue" description="N6-(pyridoxal phosphate)lysine" evidence="4">
    <location>
        <position position="190"/>
    </location>
</feature>
<dbReference type="RefSeq" id="WP_126620353.1">
    <property type="nucleotide sequence ID" value="NZ_JBHUCY010000005.1"/>
</dbReference>
<name>A0A3S0KUN4_9PROT</name>
<dbReference type="GO" id="GO:0000271">
    <property type="term" value="P:polysaccharide biosynthetic process"/>
    <property type="evidence" value="ECO:0007669"/>
    <property type="project" value="TreeGrafter"/>
</dbReference>
<feature type="active site" description="Proton acceptor" evidence="3">
    <location>
        <position position="190"/>
    </location>
</feature>
<evidence type="ECO:0000256" key="3">
    <source>
        <dbReference type="PIRSR" id="PIRSR000390-1"/>
    </source>
</evidence>
<keyword evidence="6" id="KW-0808">Transferase</keyword>
<dbReference type="GO" id="GO:0008483">
    <property type="term" value="F:transaminase activity"/>
    <property type="evidence" value="ECO:0007669"/>
    <property type="project" value="UniProtKB-KW"/>
</dbReference>
<dbReference type="CDD" id="cd00616">
    <property type="entry name" value="AHBA_syn"/>
    <property type="match status" value="1"/>
</dbReference>
<accession>A0A3S0KUN4</accession>
<dbReference type="InterPro" id="IPR015422">
    <property type="entry name" value="PyrdxlP-dep_Trfase_small"/>
</dbReference>
<gene>
    <name evidence="6" type="ORF">EJ903_24265</name>
</gene>
<dbReference type="InterPro" id="IPR000653">
    <property type="entry name" value="DegT/StrS_aminotransferase"/>
</dbReference>
<dbReference type="EMBL" id="RXMA01000042">
    <property type="protein sequence ID" value="RTR13839.1"/>
    <property type="molecule type" value="Genomic_DNA"/>
</dbReference>
<evidence type="ECO:0000256" key="4">
    <source>
        <dbReference type="PIRSR" id="PIRSR000390-2"/>
    </source>
</evidence>
<keyword evidence="1 4" id="KW-0663">Pyridoxal phosphate</keyword>
<organism evidence="6 7">
    <name type="scientific">Azospirillum griseum</name>
    <dbReference type="NCBI Taxonomy" id="2496639"/>
    <lineage>
        <taxon>Bacteria</taxon>
        <taxon>Pseudomonadati</taxon>
        <taxon>Pseudomonadota</taxon>
        <taxon>Alphaproteobacteria</taxon>
        <taxon>Rhodospirillales</taxon>
        <taxon>Azospirillaceae</taxon>
        <taxon>Azospirillum</taxon>
    </lineage>
</organism>
<protein>
    <submittedName>
        <fullName evidence="6">DegT/DnrJ/EryC1/StrS family aminotransferase</fullName>
    </submittedName>
</protein>
<dbReference type="AlphaFoldDB" id="A0A3S0KUN4"/>
<keyword evidence="6" id="KW-0032">Aminotransferase</keyword>
<dbReference type="Gene3D" id="3.90.1150.10">
    <property type="entry name" value="Aspartate Aminotransferase, domain 1"/>
    <property type="match status" value="1"/>
</dbReference>
<dbReference type="GO" id="GO:0030170">
    <property type="term" value="F:pyridoxal phosphate binding"/>
    <property type="evidence" value="ECO:0007669"/>
    <property type="project" value="TreeGrafter"/>
</dbReference>
<dbReference type="InterPro" id="IPR015424">
    <property type="entry name" value="PyrdxlP-dep_Trfase"/>
</dbReference>